<proteinExistence type="predicted"/>
<accession>A0A1F8BXC0</accession>
<dbReference type="Proteomes" id="UP000178429">
    <property type="component" value="Unassembled WGS sequence"/>
</dbReference>
<dbReference type="STRING" id="1802525.A2975_05375"/>
<reference evidence="1 2" key="1">
    <citation type="journal article" date="2016" name="Nat. Commun.">
        <title>Thousands of microbial genomes shed light on interconnected biogeochemical processes in an aquifer system.</title>
        <authorList>
            <person name="Anantharaman K."/>
            <person name="Brown C.T."/>
            <person name="Hug L.A."/>
            <person name="Sharon I."/>
            <person name="Castelle C.J."/>
            <person name="Probst A.J."/>
            <person name="Thomas B.C."/>
            <person name="Singh A."/>
            <person name="Wilkins M.J."/>
            <person name="Karaoz U."/>
            <person name="Brodie E.L."/>
            <person name="Williams K.H."/>
            <person name="Hubbard S.S."/>
            <person name="Banfield J.F."/>
        </authorList>
    </citation>
    <scope>NUCLEOTIDE SEQUENCE [LARGE SCALE GENOMIC DNA]</scope>
</reference>
<dbReference type="AlphaFoldDB" id="A0A1F8BXC0"/>
<name>A0A1F8BXC0_9BACT</name>
<protein>
    <submittedName>
        <fullName evidence="1">Uncharacterized protein</fullName>
    </submittedName>
</protein>
<comment type="caution">
    <text evidence="1">The sequence shown here is derived from an EMBL/GenBank/DDBJ whole genome shotgun (WGS) entry which is preliminary data.</text>
</comment>
<evidence type="ECO:0000313" key="2">
    <source>
        <dbReference type="Proteomes" id="UP000178429"/>
    </source>
</evidence>
<gene>
    <name evidence="1" type="ORF">A2975_05375</name>
</gene>
<dbReference type="EMBL" id="MGHL01000019">
    <property type="protein sequence ID" value="OGM68706.1"/>
    <property type="molecule type" value="Genomic_DNA"/>
</dbReference>
<evidence type="ECO:0000313" key="1">
    <source>
        <dbReference type="EMBL" id="OGM68706.1"/>
    </source>
</evidence>
<organism evidence="1 2">
    <name type="scientific">Candidatus Woesebacteria bacterium RIFCSPLOWO2_01_FULL_44_14</name>
    <dbReference type="NCBI Taxonomy" id="1802525"/>
    <lineage>
        <taxon>Bacteria</taxon>
        <taxon>Candidatus Woeseibacteriota</taxon>
    </lineage>
</organism>
<sequence length="195" mass="21882">MSRLREIERRLGREDAWSNALSVPKETAELWPRFIKVKGAILTALTSQTSQTRRKLDTFSWSGVDSGIHDHRGQVKGVINGIELELDIEGTTVDDQAQVVVDKDGQWEIVHSKAQCMEICGTFTSADRRRGAVKFQIGNAGTPFEAYWLQIADGRLRLEQVVHGKDVFDTESFGDGKDQVNIPGTRIVIPRFIED</sequence>